<evidence type="ECO:0000313" key="1">
    <source>
        <dbReference type="EMBL" id="KRX24405.1"/>
    </source>
</evidence>
<keyword evidence="2" id="KW-1185">Reference proteome</keyword>
<protein>
    <submittedName>
        <fullName evidence="1">Uncharacterized protein</fullName>
    </submittedName>
</protein>
<organism evidence="1 2">
    <name type="scientific">Trichinella nelsoni</name>
    <dbReference type="NCBI Taxonomy" id="6336"/>
    <lineage>
        <taxon>Eukaryota</taxon>
        <taxon>Metazoa</taxon>
        <taxon>Ecdysozoa</taxon>
        <taxon>Nematoda</taxon>
        <taxon>Enoplea</taxon>
        <taxon>Dorylaimia</taxon>
        <taxon>Trichinellida</taxon>
        <taxon>Trichinellidae</taxon>
        <taxon>Trichinella</taxon>
    </lineage>
</organism>
<name>A0A0V0SDP5_9BILA</name>
<dbReference type="AlphaFoldDB" id="A0A0V0SDP5"/>
<gene>
    <name evidence="1" type="ORF">T07_6503</name>
</gene>
<dbReference type="EMBL" id="JYDL01000018">
    <property type="protein sequence ID" value="KRX24405.1"/>
    <property type="molecule type" value="Genomic_DNA"/>
</dbReference>
<evidence type="ECO:0000313" key="2">
    <source>
        <dbReference type="Proteomes" id="UP000054630"/>
    </source>
</evidence>
<accession>A0A0V0SDP5</accession>
<sequence length="60" mass="6955">MINKTNSLYHICRYYNGIWLKATMKYLAVDDGFDILISECISFHPKVSTCTTMQIMVGQF</sequence>
<dbReference type="Proteomes" id="UP000054630">
    <property type="component" value="Unassembled WGS sequence"/>
</dbReference>
<comment type="caution">
    <text evidence="1">The sequence shown here is derived from an EMBL/GenBank/DDBJ whole genome shotgun (WGS) entry which is preliminary data.</text>
</comment>
<proteinExistence type="predicted"/>
<reference evidence="1 2" key="1">
    <citation type="submission" date="2015-01" db="EMBL/GenBank/DDBJ databases">
        <title>Evolution of Trichinella species and genotypes.</title>
        <authorList>
            <person name="Korhonen P.K."/>
            <person name="Edoardo P."/>
            <person name="Giuseppe L.R."/>
            <person name="Gasser R.B."/>
        </authorList>
    </citation>
    <scope>NUCLEOTIDE SEQUENCE [LARGE SCALE GENOMIC DNA]</scope>
    <source>
        <strain evidence="1">ISS37</strain>
    </source>
</reference>